<accession>A0ABV2ZH18</accession>
<reference evidence="3 4" key="1">
    <citation type="submission" date="2024-06" db="EMBL/GenBank/DDBJ databases">
        <title>The Natural Products Discovery Center: Release of the First 8490 Sequenced Strains for Exploring Actinobacteria Biosynthetic Diversity.</title>
        <authorList>
            <person name="Kalkreuter E."/>
            <person name="Kautsar S.A."/>
            <person name="Yang D."/>
            <person name="Bader C.D."/>
            <person name="Teijaro C.N."/>
            <person name="Fluegel L."/>
            <person name="Davis C.M."/>
            <person name="Simpson J.R."/>
            <person name="Lauterbach L."/>
            <person name="Steele A.D."/>
            <person name="Gui C."/>
            <person name="Meng S."/>
            <person name="Li G."/>
            <person name="Viehrig K."/>
            <person name="Ye F."/>
            <person name="Su P."/>
            <person name="Kiefer A.F."/>
            <person name="Nichols A."/>
            <person name="Cepeda A.J."/>
            <person name="Yan W."/>
            <person name="Fan B."/>
            <person name="Jiang Y."/>
            <person name="Adhikari A."/>
            <person name="Zheng C.-J."/>
            <person name="Schuster L."/>
            <person name="Cowan T.M."/>
            <person name="Smanski M.J."/>
            <person name="Chevrette M.G."/>
            <person name="De Carvalho L.P.S."/>
            <person name="Shen B."/>
        </authorList>
    </citation>
    <scope>NUCLEOTIDE SEQUENCE [LARGE SCALE GENOMIC DNA]</scope>
    <source>
        <strain evidence="3 4">NPDC033843</strain>
    </source>
</reference>
<evidence type="ECO:0000256" key="2">
    <source>
        <dbReference type="SAM" id="Phobius"/>
    </source>
</evidence>
<name>A0ABV2ZH18_9ACTN</name>
<evidence type="ECO:0000313" key="4">
    <source>
        <dbReference type="Proteomes" id="UP001550739"/>
    </source>
</evidence>
<keyword evidence="4" id="KW-1185">Reference proteome</keyword>
<gene>
    <name evidence="3" type="ORF">AB0E89_14840</name>
</gene>
<dbReference type="InterPro" id="IPR039708">
    <property type="entry name" value="MT1774/Rv1733c-like"/>
</dbReference>
<feature type="transmembrane region" description="Helical" evidence="2">
    <location>
        <begin position="144"/>
        <end position="165"/>
    </location>
</feature>
<dbReference type="PANTHER" id="PTHR42305">
    <property type="entry name" value="MEMBRANE PROTEIN RV1733C-RELATED"/>
    <property type="match status" value="1"/>
</dbReference>
<proteinExistence type="predicted"/>
<dbReference type="RefSeq" id="WP_361702537.1">
    <property type="nucleotide sequence ID" value="NZ_JBEZVE010000007.1"/>
</dbReference>
<feature type="region of interest" description="Disordered" evidence="1">
    <location>
        <begin position="94"/>
        <end position="115"/>
    </location>
</feature>
<evidence type="ECO:0000313" key="3">
    <source>
        <dbReference type="EMBL" id="MEU3781841.1"/>
    </source>
</evidence>
<keyword evidence="2" id="KW-0812">Transmembrane</keyword>
<dbReference type="Proteomes" id="UP001550739">
    <property type="component" value="Unassembled WGS sequence"/>
</dbReference>
<evidence type="ECO:0000256" key="1">
    <source>
        <dbReference type="SAM" id="MobiDB-lite"/>
    </source>
</evidence>
<keyword evidence="2" id="KW-1133">Transmembrane helix</keyword>
<protein>
    <recommendedName>
        <fullName evidence="5">Transmembrane protein</fullName>
    </recommendedName>
</protein>
<organism evidence="3 4">
    <name type="scientific">Streptomyces sp. 900129855</name>
    <dbReference type="NCBI Taxonomy" id="3155129"/>
    <lineage>
        <taxon>Bacteria</taxon>
        <taxon>Bacillati</taxon>
        <taxon>Actinomycetota</taxon>
        <taxon>Actinomycetes</taxon>
        <taxon>Kitasatosporales</taxon>
        <taxon>Streptomycetaceae</taxon>
        <taxon>Streptomyces</taxon>
    </lineage>
</organism>
<dbReference type="PANTHER" id="PTHR42305:SF1">
    <property type="entry name" value="MEMBRANE PROTEIN RV1733C-RELATED"/>
    <property type="match status" value="1"/>
</dbReference>
<dbReference type="EMBL" id="JBEZVE010000007">
    <property type="protein sequence ID" value="MEU3781841.1"/>
    <property type="molecule type" value="Genomic_DNA"/>
</dbReference>
<keyword evidence="2" id="KW-0472">Membrane</keyword>
<comment type="caution">
    <text evidence="3">The sequence shown here is derived from an EMBL/GenBank/DDBJ whole genome shotgun (WGS) entry which is preliminary data.</text>
</comment>
<evidence type="ECO:0008006" key="5">
    <source>
        <dbReference type="Google" id="ProtNLM"/>
    </source>
</evidence>
<sequence>MLKTVGRVLLWRWRRNPLKRRSDVAEAWIAVAAAMLLLMAPAVGVVMAGVGERAALDQAQGLHRSAAHLVEDASATPARFSGMADDHVRATVRWTMPDGSPRTGRAPVTAGGNKTGSSTTVWFDGEGHLQPAPPTPAQADSQGAALGAAAGAGVCVLVVGVWWAARVRLDVGRGAQWDRARAEFNANRGHGHA</sequence>